<feature type="transmembrane region" description="Helical" evidence="1">
    <location>
        <begin position="12"/>
        <end position="35"/>
    </location>
</feature>
<dbReference type="RefSeq" id="WP_211141600.1">
    <property type="nucleotide sequence ID" value="NZ_JAEEGB010000005.1"/>
</dbReference>
<name>A0A934M2G9_9CLOT</name>
<dbReference type="EMBL" id="JAEEGB010000005">
    <property type="protein sequence ID" value="MBI6872127.1"/>
    <property type="molecule type" value="Genomic_DNA"/>
</dbReference>
<reference evidence="2" key="1">
    <citation type="submission" date="2020-12" db="EMBL/GenBank/DDBJ databases">
        <title>Clostridium thailandense sp. nov., a novel acetogenic bacterium isolated from peat land soil in Thailand.</title>
        <authorList>
            <person name="Chaikitkaew S."/>
            <person name="Birkeland N.K."/>
        </authorList>
    </citation>
    <scope>NUCLEOTIDE SEQUENCE</scope>
    <source>
        <strain evidence="2">DSM 17425</strain>
    </source>
</reference>
<proteinExistence type="predicted"/>
<dbReference type="AlphaFoldDB" id="A0A934M2G9"/>
<protein>
    <submittedName>
        <fullName evidence="2">Uncharacterized protein</fullName>
    </submittedName>
</protein>
<feature type="transmembrane region" description="Helical" evidence="1">
    <location>
        <begin position="47"/>
        <end position="66"/>
    </location>
</feature>
<comment type="caution">
    <text evidence="2">The sequence shown here is derived from an EMBL/GenBank/DDBJ whole genome shotgun (WGS) entry which is preliminary data.</text>
</comment>
<feature type="transmembrane region" description="Helical" evidence="1">
    <location>
        <begin position="78"/>
        <end position="99"/>
    </location>
</feature>
<accession>A0A934M2G9</accession>
<keyword evidence="1" id="KW-1133">Transmembrane helix</keyword>
<evidence type="ECO:0000256" key="1">
    <source>
        <dbReference type="SAM" id="Phobius"/>
    </source>
</evidence>
<evidence type="ECO:0000313" key="2">
    <source>
        <dbReference type="EMBL" id="MBI6872127.1"/>
    </source>
</evidence>
<dbReference type="Proteomes" id="UP000622687">
    <property type="component" value="Unassembled WGS sequence"/>
</dbReference>
<organism evidence="2 3">
    <name type="scientific">Clostridium aciditolerans</name>
    <dbReference type="NCBI Taxonomy" id="339861"/>
    <lineage>
        <taxon>Bacteria</taxon>
        <taxon>Bacillati</taxon>
        <taxon>Bacillota</taxon>
        <taxon>Clostridia</taxon>
        <taxon>Eubacteriales</taxon>
        <taxon>Clostridiaceae</taxon>
        <taxon>Clostridium</taxon>
    </lineage>
</organism>
<evidence type="ECO:0000313" key="3">
    <source>
        <dbReference type="Proteomes" id="UP000622687"/>
    </source>
</evidence>
<keyword evidence="1" id="KW-0472">Membrane</keyword>
<gene>
    <name evidence="2" type="ORF">I6U51_05315</name>
</gene>
<keyword evidence="1" id="KW-0812">Transmembrane</keyword>
<sequence>MENENSLRGVVANVIGGISLGISSIMIVLILNWFFKITPYQKLEGMPLLITPFITPIGFIMGVISLKISRNTFGKWGVISNVILFILPFLYWYLGTLIFGP</sequence>
<keyword evidence="3" id="KW-1185">Reference proteome</keyword>